<sequence length="277" mass="27983">MYASTVRGLLVRGMLAGLIAGLFAFAVAYVVGEPPVRGSIAVEEAAAAKEAAPAAGHAGHGGDAAPGEAAEEEEELVSRPVQSTFGLATGVLVYGVALGGIASLAFSFALGRVGGFSPRATAALTGAGAFALVYLVPFLKYPATPPAVGNPDTIGQRTTLFFLMILLSVLLGVGAIILGRRLAPRLGNWNATLAAAGGFVVATALAFAVLPDNSDAVQPGFPAALLWEFRVASLAVQLVLWAVFAVVFGVLAQRLLAARADGADVPAHAQQEAPALG</sequence>
<proteinExistence type="predicted"/>
<evidence type="ECO:0008006" key="5">
    <source>
        <dbReference type="Google" id="ProtNLM"/>
    </source>
</evidence>
<evidence type="ECO:0000313" key="3">
    <source>
        <dbReference type="EMBL" id="QES53259.1"/>
    </source>
</evidence>
<keyword evidence="2" id="KW-0812">Transmembrane</keyword>
<name>A0A5P2DJY6_STRVZ</name>
<dbReference type="Proteomes" id="UP000324101">
    <property type="component" value="Chromosome"/>
</dbReference>
<dbReference type="OrthoDB" id="6851830at2"/>
<dbReference type="EMBL" id="CP029189">
    <property type="protein sequence ID" value="QES53259.1"/>
    <property type="molecule type" value="Genomic_DNA"/>
</dbReference>
<evidence type="ECO:0000313" key="4">
    <source>
        <dbReference type="Proteomes" id="UP000324101"/>
    </source>
</evidence>
<reference evidence="3 4" key="1">
    <citation type="submission" date="2018-05" db="EMBL/GenBank/DDBJ databases">
        <title>Streptomyces venezuelae.</title>
        <authorList>
            <person name="Kim W."/>
            <person name="Lee N."/>
            <person name="Cho B.-K."/>
        </authorList>
    </citation>
    <scope>NUCLEOTIDE SEQUENCE [LARGE SCALE GENOMIC DNA]</scope>
    <source>
        <strain evidence="3 4">ATCC 21018</strain>
    </source>
</reference>
<dbReference type="Pfam" id="PF09490">
    <property type="entry name" value="CbtA"/>
    <property type="match status" value="1"/>
</dbReference>
<dbReference type="InterPro" id="IPR012666">
    <property type="entry name" value="CbtA_put"/>
</dbReference>
<dbReference type="AlphaFoldDB" id="A0A5P2DJY6"/>
<evidence type="ECO:0000256" key="2">
    <source>
        <dbReference type="SAM" id="Phobius"/>
    </source>
</evidence>
<evidence type="ECO:0000256" key="1">
    <source>
        <dbReference type="SAM" id="MobiDB-lite"/>
    </source>
</evidence>
<feature type="transmembrane region" description="Helical" evidence="2">
    <location>
        <begin position="9"/>
        <end position="31"/>
    </location>
</feature>
<keyword evidence="2" id="KW-0472">Membrane</keyword>
<accession>A0A5P2DJY6</accession>
<feature type="transmembrane region" description="Helical" evidence="2">
    <location>
        <begin position="159"/>
        <end position="179"/>
    </location>
</feature>
<feature type="region of interest" description="Disordered" evidence="1">
    <location>
        <begin position="55"/>
        <end position="75"/>
    </location>
</feature>
<dbReference type="RefSeq" id="WP_150255866.1">
    <property type="nucleotide sequence ID" value="NZ_CP029189.1"/>
</dbReference>
<feature type="transmembrane region" description="Helical" evidence="2">
    <location>
        <begin position="191"/>
        <end position="211"/>
    </location>
</feature>
<feature type="transmembrane region" description="Helical" evidence="2">
    <location>
        <begin position="231"/>
        <end position="252"/>
    </location>
</feature>
<feature type="transmembrane region" description="Helical" evidence="2">
    <location>
        <begin position="122"/>
        <end position="139"/>
    </location>
</feature>
<organism evidence="3 4">
    <name type="scientific">Streptomyces venezuelae</name>
    <dbReference type="NCBI Taxonomy" id="54571"/>
    <lineage>
        <taxon>Bacteria</taxon>
        <taxon>Bacillati</taxon>
        <taxon>Actinomycetota</taxon>
        <taxon>Actinomycetes</taxon>
        <taxon>Kitasatosporales</taxon>
        <taxon>Streptomycetaceae</taxon>
        <taxon>Streptomyces</taxon>
    </lineage>
</organism>
<feature type="transmembrane region" description="Helical" evidence="2">
    <location>
        <begin position="85"/>
        <end position="110"/>
    </location>
</feature>
<keyword evidence="2" id="KW-1133">Transmembrane helix</keyword>
<protein>
    <recommendedName>
        <fullName evidence="5">Cobalt transporter</fullName>
    </recommendedName>
</protein>
<gene>
    <name evidence="3" type="ORF">DEJ51_02500</name>
</gene>